<keyword evidence="2" id="KW-0479">Metal-binding</keyword>
<dbReference type="GO" id="GO:0046872">
    <property type="term" value="F:metal ion binding"/>
    <property type="evidence" value="ECO:0007669"/>
    <property type="project" value="UniProtKB-KW"/>
</dbReference>
<name>A0A2P7Z674_9PEZI</name>
<dbReference type="STRING" id="40998.A0A2P7Z674"/>
<keyword evidence="3" id="KW-0378">Hydrolase</keyword>
<dbReference type="PANTHER" id="PTHR11271:SF37">
    <property type="entry name" value="FAMILY PROTEIN, PUTATIVE (AFU_ORTHOLOGUE AFUA_4G00460)-RELATED"/>
    <property type="match status" value="1"/>
</dbReference>
<dbReference type="InterPro" id="IPR032466">
    <property type="entry name" value="Metal_Hydrolase"/>
</dbReference>
<keyword evidence="4" id="KW-0862">Zinc</keyword>
<dbReference type="Gene3D" id="2.30.40.10">
    <property type="entry name" value="Urease, subunit C, domain 1"/>
    <property type="match status" value="1"/>
</dbReference>
<protein>
    <recommendedName>
        <fullName evidence="5">Amidohydrolase-related domain-containing protein</fullName>
    </recommendedName>
</protein>
<evidence type="ECO:0000256" key="4">
    <source>
        <dbReference type="ARBA" id="ARBA00022833"/>
    </source>
</evidence>
<sequence>MSNPKLFQHATVIGWSEERQILEITEDGSLLIEGDRISGIWPTGQEPPIPQEGLEIINATGKILTPGFIDTHRHNWQVIFRTMKNECTIWDYFTHVMAPETLHTMTAEVVYNAQLLGIDEGFNTGVTTQLDHAHHPPGKDRAEAALRASIESGARIYHAHTIGNNWIPVDTKQMIAEFKELEEQYLDNGPKVLHNLGILDVPFPVVISHASFLDQASYQLLKRYKQYTSITIESETSFGQTNPTAHHCLDQSSLGLDSIWCNSGDMLTQARILLQYARFQSHTDVVSKWRVPANMSMTPDQAFLFATRQGGLALRRSDLGVLAPGAKADVLVWDTTNLAMTGYADPVAAVLLHANVGDIESVLVDGVFRKRYGKLLVPDLKGAKERFTRSARKVQAKALGVDRTEVKTGDRFFSGAEIEVVPRVNVKGGRW</sequence>
<dbReference type="GO" id="GO:0019239">
    <property type="term" value="F:deaminase activity"/>
    <property type="evidence" value="ECO:0007669"/>
    <property type="project" value="TreeGrafter"/>
</dbReference>
<evidence type="ECO:0000256" key="2">
    <source>
        <dbReference type="ARBA" id="ARBA00022723"/>
    </source>
</evidence>
<reference evidence="6 7" key="1">
    <citation type="submission" date="2017-05" db="EMBL/GenBank/DDBJ databases">
        <title>Draft genome sequence of Elsinoe australis.</title>
        <authorList>
            <person name="Cheng Q."/>
        </authorList>
    </citation>
    <scope>NUCLEOTIDE SEQUENCE [LARGE SCALE GENOMIC DNA]</scope>
    <source>
        <strain evidence="6 7">NL1</strain>
    </source>
</reference>
<dbReference type="PANTHER" id="PTHR11271">
    <property type="entry name" value="GUANINE DEAMINASE"/>
    <property type="match status" value="1"/>
</dbReference>
<comment type="caution">
    <text evidence="6">The sequence shown here is derived from an EMBL/GenBank/DDBJ whole genome shotgun (WGS) entry which is preliminary data.</text>
</comment>
<dbReference type="SUPFAM" id="SSF51556">
    <property type="entry name" value="Metallo-dependent hydrolases"/>
    <property type="match status" value="1"/>
</dbReference>
<feature type="domain" description="Amidohydrolase-related" evidence="5">
    <location>
        <begin position="158"/>
        <end position="366"/>
    </location>
</feature>
<dbReference type="SUPFAM" id="SSF51338">
    <property type="entry name" value="Composite domain of metallo-dependent hydrolases"/>
    <property type="match status" value="2"/>
</dbReference>
<dbReference type="AlphaFoldDB" id="A0A2P7Z674"/>
<dbReference type="Proteomes" id="UP000243723">
    <property type="component" value="Unassembled WGS sequence"/>
</dbReference>
<dbReference type="Gene3D" id="3.20.20.140">
    <property type="entry name" value="Metal-dependent hydrolases"/>
    <property type="match status" value="2"/>
</dbReference>
<dbReference type="GO" id="GO:0005829">
    <property type="term" value="C:cytosol"/>
    <property type="evidence" value="ECO:0007669"/>
    <property type="project" value="TreeGrafter"/>
</dbReference>
<dbReference type="InterPro" id="IPR051607">
    <property type="entry name" value="Metallo-dep_hydrolases"/>
</dbReference>
<dbReference type="OrthoDB" id="194468at2759"/>
<dbReference type="InterPro" id="IPR006680">
    <property type="entry name" value="Amidohydro-rel"/>
</dbReference>
<dbReference type="InterPro" id="IPR011059">
    <property type="entry name" value="Metal-dep_hydrolase_composite"/>
</dbReference>
<organism evidence="6 7">
    <name type="scientific">Elsinoe australis</name>
    <dbReference type="NCBI Taxonomy" id="40998"/>
    <lineage>
        <taxon>Eukaryota</taxon>
        <taxon>Fungi</taxon>
        <taxon>Dikarya</taxon>
        <taxon>Ascomycota</taxon>
        <taxon>Pezizomycotina</taxon>
        <taxon>Dothideomycetes</taxon>
        <taxon>Dothideomycetidae</taxon>
        <taxon>Myriangiales</taxon>
        <taxon>Elsinoaceae</taxon>
        <taxon>Elsinoe</taxon>
    </lineage>
</organism>
<evidence type="ECO:0000256" key="1">
    <source>
        <dbReference type="ARBA" id="ARBA00001947"/>
    </source>
</evidence>
<accession>A0A2P7Z674</accession>
<proteinExistence type="predicted"/>
<dbReference type="Pfam" id="PF01979">
    <property type="entry name" value="Amidohydro_1"/>
    <property type="match status" value="1"/>
</dbReference>
<gene>
    <name evidence="6" type="ORF">B9Z65_7215</name>
</gene>
<dbReference type="EMBL" id="NHZQ01000305">
    <property type="protein sequence ID" value="PSK43701.1"/>
    <property type="molecule type" value="Genomic_DNA"/>
</dbReference>
<comment type="cofactor">
    <cofactor evidence="1">
        <name>Zn(2+)</name>
        <dbReference type="ChEBI" id="CHEBI:29105"/>
    </cofactor>
</comment>
<evidence type="ECO:0000313" key="6">
    <source>
        <dbReference type="EMBL" id="PSK43701.1"/>
    </source>
</evidence>
<evidence type="ECO:0000259" key="5">
    <source>
        <dbReference type="Pfam" id="PF01979"/>
    </source>
</evidence>
<keyword evidence="7" id="KW-1185">Reference proteome</keyword>
<evidence type="ECO:0000313" key="7">
    <source>
        <dbReference type="Proteomes" id="UP000243723"/>
    </source>
</evidence>
<evidence type="ECO:0000256" key="3">
    <source>
        <dbReference type="ARBA" id="ARBA00022801"/>
    </source>
</evidence>